<evidence type="ECO:0000313" key="2">
    <source>
        <dbReference type="Proteomes" id="UP000585614"/>
    </source>
</evidence>
<dbReference type="EMBL" id="JACAGC010000011">
    <property type="protein sequence ID" value="KAF6333325.1"/>
    <property type="molecule type" value="Genomic_DNA"/>
</dbReference>
<dbReference type="AlphaFoldDB" id="A0A7J7W7C9"/>
<gene>
    <name evidence="1" type="ORF">mRhiFer1_008102</name>
</gene>
<name>A0A7J7W7C9_RHIFE</name>
<accession>A0A7J7W7C9</accession>
<protein>
    <submittedName>
        <fullName evidence="1">Uncharacterized protein</fullName>
    </submittedName>
</protein>
<sequence>MILVYLSMEGPSAGQLRKCSPGLGSDLSLLSSLLPCGQLWTLNVPFLTTTFPFRPPIFRSLTGTFSALILTTTFQSPKASLSILDLMILLQLFSPKQSMSWLSGHGCGSTQWTVFCFHSRGAGICYKK</sequence>
<proteinExistence type="predicted"/>
<dbReference type="Proteomes" id="UP000585614">
    <property type="component" value="Unassembled WGS sequence"/>
</dbReference>
<organism evidence="1 2">
    <name type="scientific">Rhinolophus ferrumequinum</name>
    <name type="common">Greater horseshoe bat</name>
    <dbReference type="NCBI Taxonomy" id="59479"/>
    <lineage>
        <taxon>Eukaryota</taxon>
        <taxon>Metazoa</taxon>
        <taxon>Chordata</taxon>
        <taxon>Craniata</taxon>
        <taxon>Vertebrata</taxon>
        <taxon>Euteleostomi</taxon>
        <taxon>Mammalia</taxon>
        <taxon>Eutheria</taxon>
        <taxon>Laurasiatheria</taxon>
        <taxon>Chiroptera</taxon>
        <taxon>Yinpterochiroptera</taxon>
        <taxon>Rhinolophoidea</taxon>
        <taxon>Rhinolophidae</taxon>
        <taxon>Rhinolophinae</taxon>
        <taxon>Rhinolophus</taxon>
    </lineage>
</organism>
<comment type="caution">
    <text evidence="1">The sequence shown here is derived from an EMBL/GenBank/DDBJ whole genome shotgun (WGS) entry which is preliminary data.</text>
</comment>
<evidence type="ECO:0000313" key="1">
    <source>
        <dbReference type="EMBL" id="KAF6333325.1"/>
    </source>
</evidence>
<reference evidence="1 2" key="1">
    <citation type="journal article" date="2020" name="Nature">
        <title>Six reference-quality genomes reveal evolution of bat adaptations.</title>
        <authorList>
            <person name="Jebb D."/>
            <person name="Huang Z."/>
            <person name="Pippel M."/>
            <person name="Hughes G.M."/>
            <person name="Lavrichenko K."/>
            <person name="Devanna P."/>
            <person name="Winkler S."/>
            <person name="Jermiin L.S."/>
            <person name="Skirmuntt E.C."/>
            <person name="Katzourakis A."/>
            <person name="Burkitt-Gray L."/>
            <person name="Ray D.A."/>
            <person name="Sullivan K.A.M."/>
            <person name="Roscito J.G."/>
            <person name="Kirilenko B.M."/>
            <person name="Davalos L.M."/>
            <person name="Corthals A.P."/>
            <person name="Power M.L."/>
            <person name="Jones G."/>
            <person name="Ransome R.D."/>
            <person name="Dechmann D.K.N."/>
            <person name="Locatelli A.G."/>
            <person name="Puechmaille S.J."/>
            <person name="Fedrigo O."/>
            <person name="Jarvis E.D."/>
            <person name="Hiller M."/>
            <person name="Vernes S.C."/>
            <person name="Myers E.W."/>
            <person name="Teeling E.C."/>
        </authorList>
    </citation>
    <scope>NUCLEOTIDE SEQUENCE [LARGE SCALE GENOMIC DNA]</scope>
    <source>
        <strain evidence="1">MRhiFer1</strain>
        <tissue evidence="1">Lung</tissue>
    </source>
</reference>